<reference evidence="4" key="1">
    <citation type="submission" date="2020-07" db="EMBL/GenBank/DDBJ databases">
        <title>novel species isolated from the respiratory tract of Marmot.</title>
        <authorList>
            <person name="Zhang G."/>
        </authorList>
    </citation>
    <scope>NUCLEOTIDE SEQUENCE [LARGE SCALE GENOMIC DNA]</scope>
    <source>
        <strain evidence="4">686</strain>
    </source>
</reference>
<dbReference type="Proteomes" id="UP000515663">
    <property type="component" value="Chromosome"/>
</dbReference>
<organism evidence="3 4">
    <name type="scientific">Gordonia jinghuaiqii</name>
    <dbReference type="NCBI Taxonomy" id="2758710"/>
    <lineage>
        <taxon>Bacteria</taxon>
        <taxon>Bacillati</taxon>
        <taxon>Actinomycetota</taxon>
        <taxon>Actinomycetes</taxon>
        <taxon>Mycobacteriales</taxon>
        <taxon>Gordoniaceae</taxon>
        <taxon>Gordonia</taxon>
    </lineage>
</organism>
<dbReference type="PANTHER" id="PTHR42760:SF133">
    <property type="entry name" value="3-OXOACYL-[ACYL-CARRIER-PROTEIN] REDUCTASE"/>
    <property type="match status" value="1"/>
</dbReference>
<evidence type="ECO:0000313" key="3">
    <source>
        <dbReference type="EMBL" id="QMT01309.1"/>
    </source>
</evidence>
<gene>
    <name evidence="3" type="ORF">H1R19_21165</name>
</gene>
<dbReference type="EMBL" id="CP059491">
    <property type="protein sequence ID" value="QMT01309.1"/>
    <property type="molecule type" value="Genomic_DNA"/>
</dbReference>
<dbReference type="AlphaFoldDB" id="A0A7D7QWS6"/>
<accession>A0A7D7QWS6</accession>
<comment type="similarity">
    <text evidence="1">Belongs to the short-chain dehydrogenases/reductases (SDR) family.</text>
</comment>
<dbReference type="PANTHER" id="PTHR42760">
    <property type="entry name" value="SHORT-CHAIN DEHYDROGENASES/REDUCTASES FAMILY MEMBER"/>
    <property type="match status" value="1"/>
</dbReference>
<dbReference type="PRINTS" id="PR00080">
    <property type="entry name" value="SDRFAMILY"/>
</dbReference>
<evidence type="ECO:0000256" key="1">
    <source>
        <dbReference type="ARBA" id="ARBA00006484"/>
    </source>
</evidence>
<evidence type="ECO:0000313" key="4">
    <source>
        <dbReference type="Proteomes" id="UP000515663"/>
    </source>
</evidence>
<protein>
    <submittedName>
        <fullName evidence="3">SDR family oxidoreductase</fullName>
    </submittedName>
</protein>
<dbReference type="RefSeq" id="WP_219850084.1">
    <property type="nucleotide sequence ID" value="NZ_CP059491.1"/>
</dbReference>
<keyword evidence="4" id="KW-1185">Reference proteome</keyword>
<evidence type="ECO:0000256" key="2">
    <source>
        <dbReference type="ARBA" id="ARBA00023002"/>
    </source>
</evidence>
<dbReference type="KEGG" id="gji:H1R19_21165"/>
<dbReference type="PRINTS" id="PR00081">
    <property type="entry name" value="GDHRDH"/>
</dbReference>
<dbReference type="FunFam" id="3.40.50.720:FF:000084">
    <property type="entry name" value="Short-chain dehydrogenase reductase"/>
    <property type="match status" value="1"/>
</dbReference>
<dbReference type="Pfam" id="PF13561">
    <property type="entry name" value="adh_short_C2"/>
    <property type="match status" value="1"/>
</dbReference>
<name>A0A7D7QWS6_9ACTN</name>
<sequence length="270" mass="29058">MYPDNRPLTGRTALVTGSGRGLGRAIADSLADAGAHVWVVARTEDELSVVLDGIHDRGGTGDIATVDLRSPAELADLTRRVMSATPVVDILVNNAGINRKKPVLPLDTNTAQQPGARPHHDAMTDDDWTAILDTHVTASLSLIRSFVPAMLAQQHGRIINIGSSSTVRSPDYCVPYQVGKGALDHLTRGLAKEWAPFNITVNSIAPGHFRTSMTQALHDSEEGQQWLRERIPMRRTGNPQELGALAVHLASDHASFITGQTIYVDGGETL</sequence>
<dbReference type="Gene3D" id="3.40.50.720">
    <property type="entry name" value="NAD(P)-binding Rossmann-like Domain"/>
    <property type="match status" value="1"/>
</dbReference>
<dbReference type="InterPro" id="IPR036291">
    <property type="entry name" value="NAD(P)-bd_dom_sf"/>
</dbReference>
<dbReference type="InterPro" id="IPR002347">
    <property type="entry name" value="SDR_fam"/>
</dbReference>
<dbReference type="GO" id="GO:0016616">
    <property type="term" value="F:oxidoreductase activity, acting on the CH-OH group of donors, NAD or NADP as acceptor"/>
    <property type="evidence" value="ECO:0007669"/>
    <property type="project" value="TreeGrafter"/>
</dbReference>
<proteinExistence type="inferred from homology"/>
<dbReference type="SUPFAM" id="SSF51735">
    <property type="entry name" value="NAD(P)-binding Rossmann-fold domains"/>
    <property type="match status" value="1"/>
</dbReference>
<keyword evidence="2" id="KW-0560">Oxidoreductase</keyword>